<proteinExistence type="predicted"/>
<dbReference type="eggNOG" id="COG2226">
    <property type="taxonomic scope" value="Bacteria"/>
</dbReference>
<gene>
    <name evidence="3" type="ORF">Llan_0467</name>
</gene>
<sequence length="268" mass="30886">MDQAKQAVYNFWNTDSCGELYLAGLDNKEGFERQAKIRYELEPYILDFAEFHRYQQKKVLEIGVGLGSDHQKFAEAGAELSGIDLTDRAISYTKKRLQLLGLNSDLKVADAEKLSFSNDTFDLVYSWGVLHHSPDTPKAISEVFRVLKEGGTAKIMIYHKYSFVGYLGWLRHGLLKGKPFTSLTEIYDKYQESPGTKAYSVKEAREMFKKFRQVEIKTLLCHGDLLTSYNGQQHKGMLIKLIKFFWPRQIIKTFFKSQGFFMLINATK</sequence>
<dbReference type="Gene3D" id="3.40.50.150">
    <property type="entry name" value="Vaccinia Virus protein VP39"/>
    <property type="match status" value="1"/>
</dbReference>
<reference evidence="3 4" key="1">
    <citation type="submission" date="2015-11" db="EMBL/GenBank/DDBJ databases">
        <title>Genomic analysis of 38 Legionella species identifies large and diverse effector repertoires.</title>
        <authorList>
            <person name="Burstein D."/>
            <person name="Amaro F."/>
            <person name="Zusman T."/>
            <person name="Lifshitz Z."/>
            <person name="Cohen O."/>
            <person name="Gilbert J.A."/>
            <person name="Pupko T."/>
            <person name="Shuman H.A."/>
            <person name="Segal G."/>
        </authorList>
    </citation>
    <scope>NUCLEOTIDE SEQUENCE [LARGE SCALE GENOMIC DNA]</scope>
    <source>
        <strain evidence="3 4">ATCC 49751</strain>
    </source>
</reference>
<dbReference type="InterPro" id="IPR050447">
    <property type="entry name" value="Erg6_SMT_methyltransf"/>
</dbReference>
<dbReference type="RefSeq" id="WP_028373039.1">
    <property type="nucleotide sequence ID" value="NZ_CAAAJD010000009.1"/>
</dbReference>
<keyword evidence="3" id="KW-0489">Methyltransferase</keyword>
<name>A0A0W0VWE1_9GAMM</name>
<dbReference type="PATRIC" id="fig|45067.4.peg.491"/>
<dbReference type="Proteomes" id="UP000054869">
    <property type="component" value="Unassembled WGS sequence"/>
</dbReference>
<feature type="domain" description="Methyltransferase type 11" evidence="2">
    <location>
        <begin position="60"/>
        <end position="152"/>
    </location>
</feature>
<dbReference type="AlphaFoldDB" id="A0A0W0VWE1"/>
<accession>A0A0W0VWE1</accession>
<evidence type="ECO:0000256" key="1">
    <source>
        <dbReference type="ARBA" id="ARBA00022679"/>
    </source>
</evidence>
<evidence type="ECO:0000259" key="2">
    <source>
        <dbReference type="Pfam" id="PF08241"/>
    </source>
</evidence>
<keyword evidence="1 3" id="KW-0808">Transferase</keyword>
<protein>
    <submittedName>
        <fullName evidence="3">SAM dependent methyltransferase</fullName>
    </submittedName>
</protein>
<dbReference type="GO" id="GO:0008757">
    <property type="term" value="F:S-adenosylmethionine-dependent methyltransferase activity"/>
    <property type="evidence" value="ECO:0007669"/>
    <property type="project" value="InterPro"/>
</dbReference>
<keyword evidence="4" id="KW-1185">Reference proteome</keyword>
<dbReference type="OrthoDB" id="9760689at2"/>
<dbReference type="STRING" id="45067.Llan_0467"/>
<evidence type="ECO:0000313" key="4">
    <source>
        <dbReference type="Proteomes" id="UP000054869"/>
    </source>
</evidence>
<dbReference type="InterPro" id="IPR013216">
    <property type="entry name" value="Methyltransf_11"/>
</dbReference>
<comment type="caution">
    <text evidence="3">The sequence shown here is derived from an EMBL/GenBank/DDBJ whole genome shotgun (WGS) entry which is preliminary data.</text>
</comment>
<dbReference type="Pfam" id="PF08241">
    <property type="entry name" value="Methyltransf_11"/>
    <property type="match status" value="1"/>
</dbReference>
<dbReference type="SUPFAM" id="SSF53335">
    <property type="entry name" value="S-adenosyl-L-methionine-dependent methyltransferases"/>
    <property type="match status" value="1"/>
</dbReference>
<dbReference type="PANTHER" id="PTHR44068:SF11">
    <property type="entry name" value="GERANYL DIPHOSPHATE 2-C-METHYLTRANSFERASE"/>
    <property type="match status" value="1"/>
</dbReference>
<dbReference type="CDD" id="cd02440">
    <property type="entry name" value="AdoMet_MTases"/>
    <property type="match status" value="1"/>
</dbReference>
<dbReference type="GO" id="GO:0032259">
    <property type="term" value="P:methylation"/>
    <property type="evidence" value="ECO:0007669"/>
    <property type="project" value="UniProtKB-KW"/>
</dbReference>
<dbReference type="InterPro" id="IPR029063">
    <property type="entry name" value="SAM-dependent_MTases_sf"/>
</dbReference>
<dbReference type="PANTHER" id="PTHR44068">
    <property type="entry name" value="ZGC:194242"/>
    <property type="match status" value="1"/>
</dbReference>
<evidence type="ECO:0000313" key="3">
    <source>
        <dbReference type="EMBL" id="KTD24328.1"/>
    </source>
</evidence>
<organism evidence="3 4">
    <name type="scientific">Legionella lansingensis</name>
    <dbReference type="NCBI Taxonomy" id="45067"/>
    <lineage>
        <taxon>Bacteria</taxon>
        <taxon>Pseudomonadati</taxon>
        <taxon>Pseudomonadota</taxon>
        <taxon>Gammaproteobacteria</taxon>
        <taxon>Legionellales</taxon>
        <taxon>Legionellaceae</taxon>
        <taxon>Legionella</taxon>
    </lineage>
</organism>
<dbReference type="EMBL" id="LNYI01000010">
    <property type="protein sequence ID" value="KTD24328.1"/>
    <property type="molecule type" value="Genomic_DNA"/>
</dbReference>